<accession>A0A4Y6PVA3</accession>
<dbReference type="RefSeq" id="WP_141198710.1">
    <property type="nucleotide sequence ID" value="NZ_CP041186.1"/>
</dbReference>
<name>A0A4Y6PVA3_PERCE</name>
<evidence type="ECO:0000313" key="3">
    <source>
        <dbReference type="Proteomes" id="UP000315995"/>
    </source>
</evidence>
<feature type="transmembrane region" description="Helical" evidence="1">
    <location>
        <begin position="20"/>
        <end position="41"/>
    </location>
</feature>
<dbReference type="OrthoDB" id="581693at2"/>
<keyword evidence="3" id="KW-1185">Reference proteome</keyword>
<accession>A0A5B8Y6J2</accession>
<keyword evidence="1" id="KW-1133">Transmembrane helix</keyword>
<dbReference type="InterPro" id="IPR045708">
    <property type="entry name" value="DUF6064"/>
</dbReference>
<sequence>MELPFSVAEFFDVFFDYNQAIWPAQIVAYALGVFAVGLTAVRSRWAGALIGAVLALFWFWDGLVYHVGFFAEINAMAFVFGGLFVLEGLLFVWATVRDRLRFSFELSAYHIIGGIFLLYALVLYPVFGMALGHVYPAAPVFGVAPCPMTIFTFGILLFTTRKVPLYLLAVPVLWAFTATIAAAQMGVLQDYGVSIAAVVATGLLLYRDHATWEPEPARLPE</sequence>
<protein>
    <submittedName>
        <fullName evidence="2">Uncharacterized protein</fullName>
    </submittedName>
</protein>
<feature type="transmembrane region" description="Helical" evidence="1">
    <location>
        <begin position="165"/>
        <end position="185"/>
    </location>
</feature>
<reference evidence="2 3" key="1">
    <citation type="submission" date="2019-06" db="EMBL/GenBank/DDBJ databases">
        <title>Persicimonas caeni gen. nov., sp. nov., a predatory bacterium isolated from solar saltern.</title>
        <authorList>
            <person name="Wang S."/>
        </authorList>
    </citation>
    <scope>NUCLEOTIDE SEQUENCE [LARGE SCALE GENOMIC DNA]</scope>
    <source>
        <strain evidence="2 3">YN101</strain>
    </source>
</reference>
<feature type="transmembrane region" description="Helical" evidence="1">
    <location>
        <begin position="108"/>
        <end position="131"/>
    </location>
</feature>
<feature type="transmembrane region" description="Helical" evidence="1">
    <location>
        <begin position="48"/>
        <end position="69"/>
    </location>
</feature>
<dbReference type="Pfam" id="PF19540">
    <property type="entry name" value="DUF6064"/>
    <property type="match status" value="1"/>
</dbReference>
<feature type="transmembrane region" description="Helical" evidence="1">
    <location>
        <begin position="75"/>
        <end position="96"/>
    </location>
</feature>
<dbReference type="EMBL" id="CP041186">
    <property type="protein sequence ID" value="QDG52238.1"/>
    <property type="molecule type" value="Genomic_DNA"/>
</dbReference>
<feature type="transmembrane region" description="Helical" evidence="1">
    <location>
        <begin position="137"/>
        <end position="158"/>
    </location>
</feature>
<dbReference type="Proteomes" id="UP000315995">
    <property type="component" value="Chromosome"/>
</dbReference>
<organism evidence="2 3">
    <name type="scientific">Persicimonas caeni</name>
    <dbReference type="NCBI Taxonomy" id="2292766"/>
    <lineage>
        <taxon>Bacteria</taxon>
        <taxon>Deltaproteobacteria</taxon>
        <taxon>Bradymonadales</taxon>
        <taxon>Bradymonadaceae</taxon>
        <taxon>Persicimonas</taxon>
    </lineage>
</organism>
<proteinExistence type="predicted"/>
<keyword evidence="1" id="KW-0472">Membrane</keyword>
<gene>
    <name evidence="2" type="ORF">FIV42_16280</name>
</gene>
<evidence type="ECO:0000256" key="1">
    <source>
        <dbReference type="SAM" id="Phobius"/>
    </source>
</evidence>
<dbReference type="AlphaFoldDB" id="A0A4Y6PVA3"/>
<evidence type="ECO:0000313" key="2">
    <source>
        <dbReference type="EMBL" id="QDG52238.1"/>
    </source>
</evidence>
<keyword evidence="1" id="KW-0812">Transmembrane</keyword>